<gene>
    <name evidence="16" type="primary">SPCC613.07</name>
    <name evidence="16" type="ORF">LSUE1_G006021</name>
</gene>
<evidence type="ECO:0000256" key="4">
    <source>
        <dbReference type="ARBA" id="ARBA00022723"/>
    </source>
</evidence>
<dbReference type="SUPFAM" id="SSF144232">
    <property type="entry name" value="HIT/MYND zinc finger-like"/>
    <property type="match status" value="1"/>
</dbReference>
<keyword evidence="3" id="KW-0597">Phosphoprotein</keyword>
<dbReference type="PANTHER" id="PTHR13483">
    <property type="entry name" value="BOX C_D SNORNA PROTEIN 1-RELATED"/>
    <property type="match status" value="1"/>
</dbReference>
<evidence type="ECO:0000256" key="6">
    <source>
        <dbReference type="ARBA" id="ARBA00022833"/>
    </source>
</evidence>
<evidence type="ECO:0000256" key="11">
    <source>
        <dbReference type="ARBA" id="ARBA00068630"/>
    </source>
</evidence>
<dbReference type="PANTHER" id="PTHR13483:SF11">
    <property type="entry name" value="ZINC FINGER HIT DOMAIN-CONTAINING PROTEIN 3"/>
    <property type="match status" value="1"/>
</dbReference>
<feature type="region of interest" description="Disordered" evidence="14">
    <location>
        <begin position="322"/>
        <end position="363"/>
    </location>
</feature>
<keyword evidence="5 13" id="KW-0863">Zinc-finger</keyword>
<dbReference type="FunFam" id="3.30.60.190:FF:000001">
    <property type="entry name" value="box C/D snoRNA protein 1"/>
    <property type="match status" value="1"/>
</dbReference>
<dbReference type="InterPro" id="IPR007529">
    <property type="entry name" value="Znf_HIT"/>
</dbReference>
<dbReference type="PROSITE" id="PS51083">
    <property type="entry name" value="ZF_HIT"/>
    <property type="match status" value="1"/>
</dbReference>
<organism evidence="16 17">
    <name type="scientific">Lachnellula suecica</name>
    <dbReference type="NCBI Taxonomy" id="602035"/>
    <lineage>
        <taxon>Eukaryota</taxon>
        <taxon>Fungi</taxon>
        <taxon>Dikarya</taxon>
        <taxon>Ascomycota</taxon>
        <taxon>Pezizomycotina</taxon>
        <taxon>Leotiomycetes</taxon>
        <taxon>Helotiales</taxon>
        <taxon>Lachnaceae</taxon>
        <taxon>Lachnellula</taxon>
    </lineage>
</organism>
<dbReference type="GO" id="GO:0000463">
    <property type="term" value="P:maturation of LSU-rRNA from tricistronic rRNA transcript (SSU-rRNA, 5.8S rRNA, LSU-rRNA)"/>
    <property type="evidence" value="ECO:0007669"/>
    <property type="project" value="TreeGrafter"/>
</dbReference>
<evidence type="ECO:0000313" key="16">
    <source>
        <dbReference type="EMBL" id="TVY82977.1"/>
    </source>
</evidence>
<dbReference type="InterPro" id="IPR057721">
    <property type="entry name" value="BCD1_alpha/beta"/>
</dbReference>
<reference evidence="16 17" key="1">
    <citation type="submission" date="2018-05" db="EMBL/GenBank/DDBJ databases">
        <title>Genome sequencing and assembly of the regulated plant pathogen Lachnellula willkommii and related sister species for the development of diagnostic species identification markers.</title>
        <authorList>
            <person name="Giroux E."/>
            <person name="Bilodeau G."/>
        </authorList>
    </citation>
    <scope>NUCLEOTIDE SEQUENCE [LARGE SCALE GENOMIC DNA]</scope>
    <source>
        <strain evidence="16 17">CBS 268.59</strain>
    </source>
</reference>
<comment type="caution">
    <text evidence="16">The sequence shown here is derived from an EMBL/GenBank/DDBJ whole genome shotgun (WGS) entry which is preliminary data.</text>
</comment>
<feature type="compositionally biased region" description="Acidic residues" evidence="14">
    <location>
        <begin position="352"/>
        <end position="363"/>
    </location>
</feature>
<feature type="compositionally biased region" description="Acidic residues" evidence="14">
    <location>
        <begin position="330"/>
        <end position="343"/>
    </location>
</feature>
<feature type="region of interest" description="Disordered" evidence="14">
    <location>
        <begin position="199"/>
        <end position="220"/>
    </location>
</feature>
<dbReference type="Proteomes" id="UP000469558">
    <property type="component" value="Unassembled WGS sequence"/>
</dbReference>
<accession>A0A8T9CEL1</accession>
<dbReference type="InterPro" id="IPR051639">
    <property type="entry name" value="BCD1"/>
</dbReference>
<keyword evidence="17" id="KW-1185">Reference proteome</keyword>
<evidence type="ECO:0000256" key="12">
    <source>
        <dbReference type="ARBA" id="ARBA00077531"/>
    </source>
</evidence>
<keyword evidence="1" id="KW-1017">Isopeptide bond</keyword>
<evidence type="ECO:0000256" key="7">
    <source>
        <dbReference type="ARBA" id="ARBA00022843"/>
    </source>
</evidence>
<dbReference type="GO" id="GO:0070761">
    <property type="term" value="C:pre-snoRNP complex"/>
    <property type="evidence" value="ECO:0007669"/>
    <property type="project" value="TreeGrafter"/>
</dbReference>
<comment type="similarity">
    <text evidence="9">Belongs to the BCD1 family.</text>
</comment>
<evidence type="ECO:0000256" key="1">
    <source>
        <dbReference type="ARBA" id="ARBA00022499"/>
    </source>
</evidence>
<dbReference type="EMBL" id="QGMK01000249">
    <property type="protein sequence ID" value="TVY82977.1"/>
    <property type="molecule type" value="Genomic_DNA"/>
</dbReference>
<evidence type="ECO:0000259" key="15">
    <source>
        <dbReference type="PROSITE" id="PS51083"/>
    </source>
</evidence>
<evidence type="ECO:0000256" key="14">
    <source>
        <dbReference type="SAM" id="MobiDB-lite"/>
    </source>
</evidence>
<keyword evidence="6" id="KW-0862">Zinc</keyword>
<dbReference type="GO" id="GO:0005634">
    <property type="term" value="C:nucleus"/>
    <property type="evidence" value="ECO:0007669"/>
    <property type="project" value="TreeGrafter"/>
</dbReference>
<dbReference type="CDD" id="cd23023">
    <property type="entry name" value="zf-HIT_BCD1"/>
    <property type="match status" value="1"/>
</dbReference>
<comment type="subunit">
    <text evidence="10">Interacts with FBL, SNU13, NOP58, NUFIP1, RUVBL1, RUVBL2 and TAF9. Interacts (via HIT-type zinc finger) with the RUVBL1/RUVBL2 complex in the presence of ADP.</text>
</comment>
<evidence type="ECO:0000256" key="2">
    <source>
        <dbReference type="ARBA" id="ARBA00022517"/>
    </source>
</evidence>
<dbReference type="AlphaFoldDB" id="A0A8T9CEL1"/>
<evidence type="ECO:0000256" key="13">
    <source>
        <dbReference type="PROSITE-ProRule" id="PRU00453"/>
    </source>
</evidence>
<evidence type="ECO:0000256" key="10">
    <source>
        <dbReference type="ARBA" id="ARBA00061949"/>
    </source>
</evidence>
<dbReference type="GO" id="GO:0000492">
    <property type="term" value="P:box C/D snoRNP assembly"/>
    <property type="evidence" value="ECO:0007669"/>
    <property type="project" value="TreeGrafter"/>
</dbReference>
<feature type="domain" description="HIT-type" evidence="15">
    <location>
        <begin position="10"/>
        <end position="44"/>
    </location>
</feature>
<evidence type="ECO:0000256" key="5">
    <source>
        <dbReference type="ARBA" id="ARBA00022771"/>
    </source>
</evidence>
<dbReference type="Pfam" id="PF25790">
    <property type="entry name" value="BCD1"/>
    <property type="match status" value="1"/>
</dbReference>
<dbReference type="Pfam" id="PF04438">
    <property type="entry name" value="zf-HIT"/>
    <property type="match status" value="1"/>
</dbReference>
<name>A0A8T9CEL1_9HELO</name>
<keyword evidence="4" id="KW-0479">Metal-binding</keyword>
<proteinExistence type="inferred from homology"/>
<keyword evidence="7" id="KW-0832">Ubl conjugation</keyword>
<evidence type="ECO:0000256" key="3">
    <source>
        <dbReference type="ARBA" id="ARBA00022553"/>
    </source>
</evidence>
<keyword evidence="2" id="KW-0690">Ribosome biogenesis</keyword>
<protein>
    <recommendedName>
        <fullName evidence="11">Box C/D snoRNA protein 1</fullName>
    </recommendedName>
    <alternativeName>
        <fullName evidence="12">Zinc finger HIT domain-containing protein 6</fullName>
    </alternativeName>
</protein>
<dbReference type="GO" id="GO:0008270">
    <property type="term" value="F:zinc ion binding"/>
    <property type="evidence" value="ECO:0007669"/>
    <property type="project" value="UniProtKB-UniRule"/>
</dbReference>
<sequence>MDDPELSTLCSICHIDPPKYTCPRDLVETCSLACSKRHKIWSSCNGVRDPTVFVPKSQLHTPSGIDHDYNFLHSIEHKIERSEKAIIEDHRLVKRAELKRAREGREHRPRPDQELPGEACVKRVLQSYRIRVHKAPKGMRRNKENTTSWSRRRGAIVWQVEWFREGATRLLHKNFSDCPLKDVYKNLIEEERKLNLTDEERATEKKRKAVENKERHAKRARIEQDTELDMTAVSRLQDSQTSAWGLTQAMIGQMEDDLAAPAYFYLHRPNTPSSFPKVLVPLDASKPLLEQLRKRELLEFPTIYVQETDSLPEKCMLEKDYLEATGLPGVEEEDSSSSEEESDTSTSGSDSSSDEELEDGEIR</sequence>
<dbReference type="OrthoDB" id="272357at2759"/>
<evidence type="ECO:0000256" key="9">
    <source>
        <dbReference type="ARBA" id="ARBA00049654"/>
    </source>
</evidence>
<dbReference type="GO" id="GO:0048254">
    <property type="term" value="P:snoRNA localization"/>
    <property type="evidence" value="ECO:0007669"/>
    <property type="project" value="TreeGrafter"/>
</dbReference>
<comment type="function">
    <text evidence="8">Required for box C/D snoRNAs accumulation involved in snoRNA processing, snoRNA transport to the nucleolus and ribosome biogenesis.</text>
</comment>
<evidence type="ECO:0000256" key="8">
    <source>
        <dbReference type="ARBA" id="ARBA00049598"/>
    </source>
</evidence>
<evidence type="ECO:0000313" key="17">
    <source>
        <dbReference type="Proteomes" id="UP000469558"/>
    </source>
</evidence>
<dbReference type="Gene3D" id="3.30.60.190">
    <property type="match status" value="1"/>
</dbReference>